<evidence type="ECO:0000256" key="2">
    <source>
        <dbReference type="SAM" id="Phobius"/>
    </source>
</evidence>
<evidence type="ECO:0000313" key="4">
    <source>
        <dbReference type="Proteomes" id="UP000282386"/>
    </source>
</evidence>
<dbReference type="EMBL" id="LR134479">
    <property type="protein sequence ID" value="VEI23437.1"/>
    <property type="molecule type" value="Genomic_DNA"/>
</dbReference>
<reference evidence="3 4" key="1">
    <citation type="submission" date="2018-12" db="EMBL/GenBank/DDBJ databases">
        <authorList>
            <consortium name="Pathogen Informatics"/>
        </authorList>
    </citation>
    <scope>NUCLEOTIDE SEQUENCE [LARGE SCALE GENOMIC DNA]</scope>
    <source>
        <strain evidence="3 4">NCTC10207</strain>
    </source>
</reference>
<gene>
    <name evidence="3" type="ORF">NCTC10207_01545</name>
</gene>
<evidence type="ECO:0000313" key="3">
    <source>
        <dbReference type="EMBL" id="VEI23437.1"/>
    </source>
</evidence>
<name>A0A7Z9A3J6_9MICC</name>
<dbReference type="CDD" id="cd11614">
    <property type="entry name" value="SAF_CpaB_FlgA_like"/>
    <property type="match status" value="1"/>
</dbReference>
<organism evidence="3 4">
    <name type="scientific">Rothia aeria</name>
    <dbReference type="NCBI Taxonomy" id="172042"/>
    <lineage>
        <taxon>Bacteria</taxon>
        <taxon>Bacillati</taxon>
        <taxon>Actinomycetota</taxon>
        <taxon>Actinomycetes</taxon>
        <taxon>Micrococcales</taxon>
        <taxon>Micrococcaceae</taxon>
        <taxon>Rothia</taxon>
    </lineage>
</organism>
<accession>A0A7Z9A3J6</accession>
<keyword evidence="2" id="KW-0472">Membrane</keyword>
<evidence type="ECO:0008006" key="5">
    <source>
        <dbReference type="Google" id="ProtNLM"/>
    </source>
</evidence>
<protein>
    <recommendedName>
        <fullName evidence="5">SAF domain-containing protein</fullName>
    </recommendedName>
</protein>
<feature type="region of interest" description="Disordered" evidence="1">
    <location>
        <begin position="196"/>
        <end position="238"/>
    </location>
</feature>
<sequence length="293" mass="30877">MIPLYAEIEAYADSPTAKNHLYIPRVTPGNPLKGINLPMHRDLPVSNTSEQREPSARLQRPGIKDPKLLMGILLILVSIVGVIAVIQLNNHTTQYYAAKSDIHVGDKITSDMLTPVDANLGSSSERYITSEEINKGDLMATRYIASGEIIGKDSTGTNVRENRRLVTVTIDRGSASALKAGEQVDVWAVQRDTVVATAPQPSPQPSASASSDSRDNPSASASPSSESQGSNGSSPIVSGAEISSISKEESVLGANGKATVQLWVNPNAVSSIVEANGSEAKITLVPVALGRGN</sequence>
<evidence type="ECO:0000256" key="1">
    <source>
        <dbReference type="SAM" id="MobiDB-lite"/>
    </source>
</evidence>
<dbReference type="RefSeq" id="WP_242600971.1">
    <property type="nucleotide sequence ID" value="NZ_JQHE01000011.1"/>
</dbReference>
<keyword evidence="2" id="KW-1133">Transmembrane helix</keyword>
<feature type="compositionally biased region" description="Low complexity" evidence="1">
    <location>
        <begin position="205"/>
        <end position="235"/>
    </location>
</feature>
<dbReference type="AlphaFoldDB" id="A0A7Z9A3J6"/>
<proteinExistence type="predicted"/>
<dbReference type="Proteomes" id="UP000282386">
    <property type="component" value="Chromosome"/>
</dbReference>
<keyword evidence="2" id="KW-0812">Transmembrane</keyword>
<feature type="transmembrane region" description="Helical" evidence="2">
    <location>
        <begin position="68"/>
        <end position="88"/>
    </location>
</feature>